<dbReference type="AlphaFoldDB" id="A0A1E3PNK7"/>
<evidence type="ECO:0000256" key="1">
    <source>
        <dbReference type="SAM" id="MobiDB-lite"/>
    </source>
</evidence>
<evidence type="ECO:0000313" key="3">
    <source>
        <dbReference type="Proteomes" id="UP000095009"/>
    </source>
</evidence>
<reference evidence="2 3" key="1">
    <citation type="journal article" date="2016" name="Proc. Natl. Acad. Sci. U.S.A.">
        <title>Comparative genomics of biotechnologically important yeasts.</title>
        <authorList>
            <person name="Riley R."/>
            <person name="Haridas S."/>
            <person name="Wolfe K.H."/>
            <person name="Lopes M.R."/>
            <person name="Hittinger C.T."/>
            <person name="Goeker M."/>
            <person name="Salamov A.A."/>
            <person name="Wisecaver J.H."/>
            <person name="Long T.M."/>
            <person name="Calvey C.H."/>
            <person name="Aerts A.L."/>
            <person name="Barry K.W."/>
            <person name="Choi C."/>
            <person name="Clum A."/>
            <person name="Coughlan A.Y."/>
            <person name="Deshpande S."/>
            <person name="Douglass A.P."/>
            <person name="Hanson S.J."/>
            <person name="Klenk H.-P."/>
            <person name="LaButti K.M."/>
            <person name="Lapidus A."/>
            <person name="Lindquist E.A."/>
            <person name="Lipzen A.M."/>
            <person name="Meier-Kolthoff J.P."/>
            <person name="Ohm R.A."/>
            <person name="Otillar R.P."/>
            <person name="Pangilinan J.L."/>
            <person name="Peng Y."/>
            <person name="Rokas A."/>
            <person name="Rosa C.A."/>
            <person name="Scheuner C."/>
            <person name="Sibirny A.A."/>
            <person name="Slot J.C."/>
            <person name="Stielow J.B."/>
            <person name="Sun H."/>
            <person name="Kurtzman C.P."/>
            <person name="Blackwell M."/>
            <person name="Grigoriev I.V."/>
            <person name="Jeffries T.W."/>
        </authorList>
    </citation>
    <scope>NUCLEOTIDE SEQUENCE [LARGE SCALE GENOMIC DNA]</scope>
    <source>
        <strain evidence="2 3">DSM 6958</strain>
    </source>
</reference>
<proteinExistence type="predicted"/>
<name>A0A1E3PNK7_9ASCO</name>
<accession>A0A1E3PNK7</accession>
<sequence length="124" mass="14075">MAGLANDELDPDRPAENENSDCDLDDDDDVDIEQQMWYSFSNHKSTAYCNRRNLLFKDDALQADAEAYLRTPKLQRKYFDKESAVAKIPSNGVPGNLITKYFKYHDSNDDDDAAGDNMTLLDSI</sequence>
<feature type="non-terminal residue" evidence="2">
    <location>
        <position position="124"/>
    </location>
</feature>
<evidence type="ECO:0000313" key="2">
    <source>
        <dbReference type="EMBL" id="ODQ66908.1"/>
    </source>
</evidence>
<organism evidence="2 3">
    <name type="scientific">Nadsonia fulvescens var. elongata DSM 6958</name>
    <dbReference type="NCBI Taxonomy" id="857566"/>
    <lineage>
        <taxon>Eukaryota</taxon>
        <taxon>Fungi</taxon>
        <taxon>Dikarya</taxon>
        <taxon>Ascomycota</taxon>
        <taxon>Saccharomycotina</taxon>
        <taxon>Dipodascomycetes</taxon>
        <taxon>Dipodascales</taxon>
        <taxon>Dipodascales incertae sedis</taxon>
        <taxon>Nadsonia</taxon>
    </lineage>
</organism>
<dbReference type="EMBL" id="KV454407">
    <property type="protein sequence ID" value="ODQ66908.1"/>
    <property type="molecule type" value="Genomic_DNA"/>
</dbReference>
<gene>
    <name evidence="2" type="ORF">NADFUDRAFT_81570</name>
</gene>
<dbReference type="Proteomes" id="UP000095009">
    <property type="component" value="Unassembled WGS sequence"/>
</dbReference>
<feature type="region of interest" description="Disordered" evidence="1">
    <location>
        <begin position="1"/>
        <end position="28"/>
    </location>
</feature>
<protein>
    <submittedName>
        <fullName evidence="2">Uncharacterized protein</fullName>
    </submittedName>
</protein>
<keyword evidence="3" id="KW-1185">Reference proteome</keyword>
<feature type="compositionally biased region" description="Acidic residues" evidence="1">
    <location>
        <begin position="18"/>
        <end position="28"/>
    </location>
</feature>